<comment type="similarity">
    <text evidence="2">Belongs to the sulfatase family.</text>
</comment>
<dbReference type="PROSITE" id="PS00523">
    <property type="entry name" value="SULFATASE_1"/>
    <property type="match status" value="1"/>
</dbReference>
<dbReference type="KEGG" id="lcre:Pla8534_31970"/>
<dbReference type="InterPro" id="IPR017850">
    <property type="entry name" value="Alkaline_phosphatase_core_sf"/>
</dbReference>
<dbReference type="InterPro" id="IPR035874">
    <property type="entry name" value="IDS"/>
</dbReference>
<evidence type="ECO:0000259" key="8">
    <source>
        <dbReference type="Pfam" id="PF00884"/>
    </source>
</evidence>
<proteinExistence type="inferred from homology"/>
<feature type="chain" id="PRO_5021978600" evidence="7">
    <location>
        <begin position="33"/>
        <end position="490"/>
    </location>
</feature>
<evidence type="ECO:0000256" key="7">
    <source>
        <dbReference type="SAM" id="SignalP"/>
    </source>
</evidence>
<dbReference type="PANTHER" id="PTHR45953:SF1">
    <property type="entry name" value="IDURONATE 2-SULFATASE"/>
    <property type="match status" value="1"/>
</dbReference>
<keyword evidence="4 7" id="KW-0732">Signal</keyword>
<accession>A0A518DU64</accession>
<sequence precursor="true">MQNSDALLARGLAWSWLLAISLTLAAPVAAQAADGETRPNVLFLIADDLNCDLGCYGHPLVKSPQIDALARTAVRFEQAYCQYPLCGPSRASFMTGLYPDQTRIHQNAILIRDRMPDVQTMSQMFRQAGYTAARVGKIYHYNVPNSIGSDGHDDPDSWDVKVNPIGRDKIEESKIFSLRPGSFGGTLSWLSADGDDDDQTDGKGALAAIELLTEFAQNKTPFFLAVGFYRPHTPYVAPHAYFDLYPPHQIQVPKVPEGYLETLPEPAQQALLRKKDQVNLDPKLAVQAIQAYYASISLMDAQVGRVLKSLDDLGLADNTVVLFTSDHGYHMGEHGYYQKTTLFENAAHVPLLIRAPGMKQAGGHTASFAEMVDFYPTLAELCGLTPPGNLSGVSLAPVLDDLAATPRAAALTQYGSGYSLRTPRYRYTEWGVGGDKGNELYDRKTDPAEMHNLAGDPDQADRIKELSFQLGKRIEQAQKTPTGLRQIGKP</sequence>
<keyword evidence="6" id="KW-0106">Calcium</keyword>
<dbReference type="Proteomes" id="UP000317648">
    <property type="component" value="Chromosome"/>
</dbReference>
<dbReference type="OrthoDB" id="9782218at2"/>
<evidence type="ECO:0000256" key="4">
    <source>
        <dbReference type="ARBA" id="ARBA00022729"/>
    </source>
</evidence>
<protein>
    <submittedName>
        <fullName evidence="9">Choline-sulfatase</fullName>
        <ecNumber evidence="9">3.1.6.6</ecNumber>
    </submittedName>
</protein>
<organism evidence="9 10">
    <name type="scientific">Lignipirellula cremea</name>
    <dbReference type="NCBI Taxonomy" id="2528010"/>
    <lineage>
        <taxon>Bacteria</taxon>
        <taxon>Pseudomonadati</taxon>
        <taxon>Planctomycetota</taxon>
        <taxon>Planctomycetia</taxon>
        <taxon>Pirellulales</taxon>
        <taxon>Pirellulaceae</taxon>
        <taxon>Lignipirellula</taxon>
    </lineage>
</organism>
<keyword evidence="5 9" id="KW-0378">Hydrolase</keyword>
<dbReference type="InterPro" id="IPR024607">
    <property type="entry name" value="Sulfatase_CS"/>
</dbReference>
<keyword evidence="3" id="KW-0479">Metal-binding</keyword>
<evidence type="ECO:0000256" key="1">
    <source>
        <dbReference type="ARBA" id="ARBA00001913"/>
    </source>
</evidence>
<evidence type="ECO:0000256" key="3">
    <source>
        <dbReference type="ARBA" id="ARBA00022723"/>
    </source>
</evidence>
<feature type="domain" description="Sulfatase N-terminal" evidence="8">
    <location>
        <begin position="39"/>
        <end position="383"/>
    </location>
</feature>
<evidence type="ECO:0000313" key="10">
    <source>
        <dbReference type="Proteomes" id="UP000317648"/>
    </source>
</evidence>
<dbReference type="EC" id="3.1.6.6" evidence="9"/>
<dbReference type="GO" id="GO:0004423">
    <property type="term" value="F:iduronate-2-sulfatase activity"/>
    <property type="evidence" value="ECO:0007669"/>
    <property type="project" value="InterPro"/>
</dbReference>
<reference evidence="9 10" key="1">
    <citation type="submission" date="2019-02" db="EMBL/GenBank/DDBJ databases">
        <title>Deep-cultivation of Planctomycetes and their phenomic and genomic characterization uncovers novel biology.</title>
        <authorList>
            <person name="Wiegand S."/>
            <person name="Jogler M."/>
            <person name="Boedeker C."/>
            <person name="Pinto D."/>
            <person name="Vollmers J."/>
            <person name="Rivas-Marin E."/>
            <person name="Kohn T."/>
            <person name="Peeters S.H."/>
            <person name="Heuer A."/>
            <person name="Rast P."/>
            <person name="Oberbeckmann S."/>
            <person name="Bunk B."/>
            <person name="Jeske O."/>
            <person name="Meyerdierks A."/>
            <person name="Storesund J.E."/>
            <person name="Kallscheuer N."/>
            <person name="Luecker S."/>
            <person name="Lage O.M."/>
            <person name="Pohl T."/>
            <person name="Merkel B.J."/>
            <person name="Hornburger P."/>
            <person name="Mueller R.-W."/>
            <person name="Bruemmer F."/>
            <person name="Labrenz M."/>
            <person name="Spormann A.M."/>
            <person name="Op den Camp H."/>
            <person name="Overmann J."/>
            <person name="Amann R."/>
            <person name="Jetten M.S.M."/>
            <person name="Mascher T."/>
            <person name="Medema M.H."/>
            <person name="Devos D.P."/>
            <person name="Kaster A.-K."/>
            <person name="Ovreas L."/>
            <person name="Rohde M."/>
            <person name="Galperin M.Y."/>
            <person name="Jogler C."/>
        </authorList>
    </citation>
    <scope>NUCLEOTIDE SEQUENCE [LARGE SCALE GENOMIC DNA]</scope>
    <source>
        <strain evidence="9 10">Pla85_3_4</strain>
    </source>
</reference>
<evidence type="ECO:0000256" key="2">
    <source>
        <dbReference type="ARBA" id="ARBA00008779"/>
    </source>
</evidence>
<dbReference type="EMBL" id="CP036433">
    <property type="protein sequence ID" value="QDU95382.1"/>
    <property type="molecule type" value="Genomic_DNA"/>
</dbReference>
<feature type="signal peptide" evidence="7">
    <location>
        <begin position="1"/>
        <end position="32"/>
    </location>
</feature>
<dbReference type="AlphaFoldDB" id="A0A518DU64"/>
<dbReference type="GO" id="GO:0046872">
    <property type="term" value="F:metal ion binding"/>
    <property type="evidence" value="ECO:0007669"/>
    <property type="project" value="UniProtKB-KW"/>
</dbReference>
<dbReference type="Pfam" id="PF00884">
    <property type="entry name" value="Sulfatase"/>
    <property type="match status" value="1"/>
</dbReference>
<dbReference type="PANTHER" id="PTHR45953">
    <property type="entry name" value="IDURONATE 2-SULFATASE"/>
    <property type="match status" value="1"/>
</dbReference>
<dbReference type="GO" id="GO:0005737">
    <property type="term" value="C:cytoplasm"/>
    <property type="evidence" value="ECO:0007669"/>
    <property type="project" value="TreeGrafter"/>
</dbReference>
<dbReference type="InterPro" id="IPR000917">
    <property type="entry name" value="Sulfatase_N"/>
</dbReference>
<evidence type="ECO:0000313" key="9">
    <source>
        <dbReference type="EMBL" id="QDU95382.1"/>
    </source>
</evidence>
<gene>
    <name evidence="9" type="primary">betC_9</name>
    <name evidence="9" type="ORF">Pla8534_31970</name>
</gene>
<dbReference type="SUPFAM" id="SSF53649">
    <property type="entry name" value="Alkaline phosphatase-like"/>
    <property type="match status" value="1"/>
</dbReference>
<dbReference type="CDD" id="cd16030">
    <property type="entry name" value="iduronate-2-sulfatase"/>
    <property type="match status" value="1"/>
</dbReference>
<dbReference type="RefSeq" id="WP_145054130.1">
    <property type="nucleotide sequence ID" value="NZ_CP036433.1"/>
</dbReference>
<dbReference type="GO" id="GO:0047753">
    <property type="term" value="F:choline-sulfatase activity"/>
    <property type="evidence" value="ECO:0007669"/>
    <property type="project" value="UniProtKB-EC"/>
</dbReference>
<evidence type="ECO:0000256" key="5">
    <source>
        <dbReference type="ARBA" id="ARBA00022801"/>
    </source>
</evidence>
<comment type="cofactor">
    <cofactor evidence="1">
        <name>Ca(2+)</name>
        <dbReference type="ChEBI" id="CHEBI:29108"/>
    </cofactor>
</comment>
<keyword evidence="10" id="KW-1185">Reference proteome</keyword>
<name>A0A518DU64_9BACT</name>
<dbReference type="Gene3D" id="3.40.720.10">
    <property type="entry name" value="Alkaline Phosphatase, subunit A"/>
    <property type="match status" value="1"/>
</dbReference>
<evidence type="ECO:0000256" key="6">
    <source>
        <dbReference type="ARBA" id="ARBA00022837"/>
    </source>
</evidence>